<accession>A0A1I5EZR6</accession>
<dbReference type="eggNOG" id="COG1249">
    <property type="taxonomic scope" value="Bacteria"/>
</dbReference>
<dbReference type="InterPro" id="IPR001100">
    <property type="entry name" value="Pyr_nuc-diS_OxRdtase"/>
</dbReference>
<feature type="domain" description="Pyridine nucleotide-disulphide oxidoreductase dimerisation" evidence="7">
    <location>
        <begin position="366"/>
        <end position="473"/>
    </location>
</feature>
<keyword evidence="2" id="KW-0285">Flavoprotein</keyword>
<feature type="binding site" evidence="5">
    <location>
        <begin position="149"/>
        <end position="151"/>
    </location>
    <ligand>
        <name>FAD</name>
        <dbReference type="ChEBI" id="CHEBI:57692"/>
    </ligand>
</feature>
<dbReference type="GO" id="GO:0004148">
    <property type="term" value="F:dihydrolipoyl dehydrogenase (NADH) activity"/>
    <property type="evidence" value="ECO:0007669"/>
    <property type="project" value="TreeGrafter"/>
</dbReference>
<dbReference type="InParanoid" id="A0A1I5EZR6"/>
<evidence type="ECO:0000256" key="4">
    <source>
        <dbReference type="ARBA" id="ARBA00023027"/>
    </source>
</evidence>
<dbReference type="Proteomes" id="UP000183413">
    <property type="component" value="Unassembled WGS sequence"/>
</dbReference>
<feature type="domain" description="FAD/NAD(P)-binding" evidence="8">
    <location>
        <begin position="10"/>
        <end position="327"/>
    </location>
</feature>
<keyword evidence="3 5" id="KW-0274">FAD</keyword>
<dbReference type="STRING" id="1993.SAMN04489713_104342"/>
<dbReference type="InterPro" id="IPR004099">
    <property type="entry name" value="Pyr_nucl-diS_OxRdtase_dimer"/>
</dbReference>
<dbReference type="GO" id="GO:0050660">
    <property type="term" value="F:flavin adenine dinucleotide binding"/>
    <property type="evidence" value="ECO:0007669"/>
    <property type="project" value="TreeGrafter"/>
</dbReference>
<comment type="cofactor">
    <cofactor evidence="5">
        <name>FAD</name>
        <dbReference type="ChEBI" id="CHEBI:57692"/>
    </cofactor>
    <text evidence="5">Binds 1 FAD per subunit.</text>
</comment>
<evidence type="ECO:0000313" key="10">
    <source>
        <dbReference type="Proteomes" id="UP000183413"/>
    </source>
</evidence>
<reference evidence="9 10" key="1">
    <citation type="submission" date="2016-10" db="EMBL/GenBank/DDBJ databases">
        <authorList>
            <person name="de Groot N.N."/>
        </authorList>
    </citation>
    <scope>NUCLEOTIDE SEQUENCE [LARGE SCALE GENOMIC DNA]</scope>
    <source>
        <strain evidence="9 10">DSM 43067</strain>
    </source>
</reference>
<feature type="disulfide bond" description="Redox-active" evidence="6">
    <location>
        <begin position="47"/>
        <end position="52"/>
    </location>
</feature>
<dbReference type="InterPro" id="IPR036188">
    <property type="entry name" value="FAD/NAD-bd_sf"/>
</dbReference>
<dbReference type="Pfam" id="PF07992">
    <property type="entry name" value="Pyr_redox_2"/>
    <property type="match status" value="1"/>
</dbReference>
<evidence type="ECO:0000256" key="3">
    <source>
        <dbReference type="ARBA" id="ARBA00022827"/>
    </source>
</evidence>
<dbReference type="InterPro" id="IPR016156">
    <property type="entry name" value="FAD/NAD-linked_Rdtase_dimer_sf"/>
</dbReference>
<evidence type="ECO:0000256" key="2">
    <source>
        <dbReference type="ARBA" id="ARBA00022630"/>
    </source>
</evidence>
<evidence type="ECO:0000259" key="8">
    <source>
        <dbReference type="Pfam" id="PF07992"/>
    </source>
</evidence>
<keyword evidence="10" id="KW-1185">Reference proteome</keyword>
<keyword evidence="5" id="KW-0547">Nucleotide-binding</keyword>
<name>A0A1I5EZR6_9ACTN</name>
<dbReference type="PIRSF" id="PIRSF000350">
    <property type="entry name" value="Mercury_reductase_MerA"/>
    <property type="match status" value="1"/>
</dbReference>
<evidence type="ECO:0000259" key="7">
    <source>
        <dbReference type="Pfam" id="PF02852"/>
    </source>
</evidence>
<dbReference type="PANTHER" id="PTHR22912">
    <property type="entry name" value="DISULFIDE OXIDOREDUCTASE"/>
    <property type="match status" value="1"/>
</dbReference>
<dbReference type="InterPro" id="IPR050151">
    <property type="entry name" value="Class-I_Pyr_Nuc-Dis_Oxidored"/>
</dbReference>
<sequence>MSAHEAAEDYDVIVIGTGPVGQTIAERVRSAGLTVAAVERELVGGECSYWACVPSKAMLRPVTALADARRVGGAREAVTGAADAAAVLARRDTWVTGWDDRGQAQFLKDIGADLIRGHARLDGTRRVSVEIPGGSTIPLTARHAVVVCTGSRPNFPELANLADVRPWTNREGTDSRTVPGRLAIIGGGGVGVEMATAWHGLGSSVTLLAQAEGLLPKMEPFVGEMIARAYTEAGIDVRIGVTVEGMRRPDPTGPVTLSLEGGEELEADEVLLAIGRRPLTYDIGLQTVGLEPGSWLEVDDTCAVRAVAGDRWLYALGDVNGRAILTHQGKYQARVAGAVIAARAVGRPVDPAPWGPHAATADSHAVPQVFFCDPQAGAVGLTADQAERAGHRIRVVDVDTGEKVAGAGLYADGYTGRARMVVDEDQDRLLGVTMVGPAIEELVHSATVAVAARVPVSRLWHAVPCFPSISEVWLRLLEAYRDATDGRRDR</sequence>
<dbReference type="Gene3D" id="3.50.50.60">
    <property type="entry name" value="FAD/NAD(P)-binding domain"/>
    <property type="match status" value="2"/>
</dbReference>
<dbReference type="SUPFAM" id="SSF51905">
    <property type="entry name" value="FAD/NAD(P)-binding domain"/>
    <property type="match status" value="1"/>
</dbReference>
<evidence type="ECO:0000256" key="1">
    <source>
        <dbReference type="ARBA" id="ARBA00007532"/>
    </source>
</evidence>
<keyword evidence="4 5" id="KW-0520">NAD</keyword>
<feature type="binding site" evidence="5">
    <location>
        <position position="318"/>
    </location>
    <ligand>
        <name>FAD</name>
        <dbReference type="ChEBI" id="CHEBI:57692"/>
    </ligand>
</feature>
<dbReference type="RefSeq" id="WP_075021147.1">
    <property type="nucleotide sequence ID" value="NZ_FOVH01000004.1"/>
</dbReference>
<proteinExistence type="inferred from homology"/>
<dbReference type="GO" id="GO:0006103">
    <property type="term" value="P:2-oxoglutarate metabolic process"/>
    <property type="evidence" value="ECO:0007669"/>
    <property type="project" value="TreeGrafter"/>
</dbReference>
<dbReference type="SUPFAM" id="SSF55424">
    <property type="entry name" value="FAD/NAD-linked reductases, dimerisation (C-terminal) domain"/>
    <property type="match status" value="1"/>
</dbReference>
<gene>
    <name evidence="9" type="ORF">SAMN04489713_104342</name>
</gene>
<feature type="binding site" evidence="5">
    <location>
        <position position="56"/>
    </location>
    <ligand>
        <name>FAD</name>
        <dbReference type="ChEBI" id="CHEBI:57692"/>
    </ligand>
</feature>
<evidence type="ECO:0000256" key="6">
    <source>
        <dbReference type="PIRSR" id="PIRSR000350-4"/>
    </source>
</evidence>
<dbReference type="Gene3D" id="3.30.390.30">
    <property type="match status" value="1"/>
</dbReference>
<dbReference type="PANTHER" id="PTHR22912:SF151">
    <property type="entry name" value="DIHYDROLIPOYL DEHYDROGENASE, MITOCHONDRIAL"/>
    <property type="match status" value="1"/>
</dbReference>
<evidence type="ECO:0000256" key="5">
    <source>
        <dbReference type="PIRSR" id="PIRSR000350-3"/>
    </source>
</evidence>
<dbReference type="AlphaFoldDB" id="A0A1I5EZR6"/>
<dbReference type="PRINTS" id="PR00368">
    <property type="entry name" value="FADPNR"/>
</dbReference>
<dbReference type="Pfam" id="PF02852">
    <property type="entry name" value="Pyr_redox_dim"/>
    <property type="match status" value="1"/>
</dbReference>
<feature type="binding site" evidence="5">
    <location>
        <position position="275"/>
    </location>
    <ligand>
        <name>NAD(+)</name>
        <dbReference type="ChEBI" id="CHEBI:57540"/>
    </ligand>
</feature>
<dbReference type="InterPro" id="IPR023753">
    <property type="entry name" value="FAD/NAD-binding_dom"/>
</dbReference>
<organism evidence="9 10">
    <name type="scientific">Actinomadura madurae</name>
    <dbReference type="NCBI Taxonomy" id="1993"/>
    <lineage>
        <taxon>Bacteria</taxon>
        <taxon>Bacillati</taxon>
        <taxon>Actinomycetota</taxon>
        <taxon>Actinomycetes</taxon>
        <taxon>Streptosporangiales</taxon>
        <taxon>Thermomonosporaceae</taxon>
        <taxon>Actinomadura</taxon>
    </lineage>
</organism>
<comment type="similarity">
    <text evidence="1">Belongs to the class-I pyridine nucleotide-disulfide oxidoreductase family.</text>
</comment>
<dbReference type="EMBL" id="FOVH01000004">
    <property type="protein sequence ID" value="SFO16551.1"/>
    <property type="molecule type" value="Genomic_DNA"/>
</dbReference>
<feature type="binding site" evidence="5">
    <location>
        <begin position="186"/>
        <end position="193"/>
    </location>
    <ligand>
        <name>NAD(+)</name>
        <dbReference type="ChEBI" id="CHEBI:57540"/>
    </ligand>
</feature>
<protein>
    <submittedName>
        <fullName evidence="9">Dihydrolipoamide dehydrogenase</fullName>
    </submittedName>
</protein>
<evidence type="ECO:0000313" key="9">
    <source>
        <dbReference type="EMBL" id="SFO16551.1"/>
    </source>
</evidence>
<dbReference type="PRINTS" id="PR00411">
    <property type="entry name" value="PNDRDTASEI"/>
</dbReference>